<dbReference type="RefSeq" id="WP_188752852.1">
    <property type="nucleotide sequence ID" value="NZ_BMIK01000015.1"/>
</dbReference>
<dbReference type="InterPro" id="IPR051395">
    <property type="entry name" value="Cytochrome_c_Peroxidase/MauG"/>
</dbReference>
<dbReference type="Proteomes" id="UP000597338">
    <property type="component" value="Unassembled WGS sequence"/>
</dbReference>
<evidence type="ECO:0000259" key="7">
    <source>
        <dbReference type="PROSITE" id="PS51007"/>
    </source>
</evidence>
<name>A0ABQ1MHL7_9SPHI</name>
<dbReference type="InterPro" id="IPR036909">
    <property type="entry name" value="Cyt_c-like_dom_sf"/>
</dbReference>
<keyword evidence="3 6" id="KW-0479">Metal-binding</keyword>
<dbReference type="PROSITE" id="PS51257">
    <property type="entry name" value="PROKAR_LIPOPROTEIN"/>
    <property type="match status" value="1"/>
</dbReference>
<sequence>MHIAVRNRYIIGVFAFLVGLFVLLSCSKDDELPIADEEETPFAFRQPAFFPQAVESAIDPKTGLPSNPLTKAGVELGRRLFYDPLLSANKQVSCASCHHQGKGFSDGVALTTAGVSGKPLERHSPTLINLAWTDRGFFWDGGSTNLESQAFGPLTHADEMGMYLPVLVERLRADATYVGLFQKAFGELPSEHRTAMALSQFQRILISADAPYDLYRRGEQPDALSADQLRGLNLVRQKCSSCHAGELFTDNGFHNNGIDDDFGDGSHEGIYWGRYRITYNPLDLGTFKTPTLRNVMVSAPYMHDGRFKTIDEVLHHYRFGIKDTPVTDAALYQNNDKVGIPMTDQEVEEIKSFLHALTDEKFLNNREFSNPYNK</sequence>
<dbReference type="EMBL" id="BMIK01000015">
    <property type="protein sequence ID" value="GGC40675.1"/>
    <property type="molecule type" value="Genomic_DNA"/>
</dbReference>
<gene>
    <name evidence="8" type="ORF">GCM10011386_35930</name>
</gene>
<dbReference type="GO" id="GO:0004601">
    <property type="term" value="F:peroxidase activity"/>
    <property type="evidence" value="ECO:0007669"/>
    <property type="project" value="UniProtKB-KW"/>
</dbReference>
<evidence type="ECO:0000256" key="2">
    <source>
        <dbReference type="ARBA" id="ARBA00022617"/>
    </source>
</evidence>
<keyword evidence="8" id="KW-0575">Peroxidase</keyword>
<dbReference type="InterPro" id="IPR004852">
    <property type="entry name" value="Di-haem_cyt_c_peroxidsae"/>
</dbReference>
<evidence type="ECO:0000313" key="9">
    <source>
        <dbReference type="Proteomes" id="UP000597338"/>
    </source>
</evidence>
<evidence type="ECO:0000256" key="1">
    <source>
        <dbReference type="ARBA" id="ARBA00004196"/>
    </source>
</evidence>
<comment type="caution">
    <text evidence="8">The sequence shown here is derived from an EMBL/GenBank/DDBJ whole genome shotgun (WGS) entry which is preliminary data.</text>
</comment>
<protein>
    <submittedName>
        <fullName evidence="8">Cytochrome-c peroxidase</fullName>
    </submittedName>
</protein>
<dbReference type="SUPFAM" id="SSF46626">
    <property type="entry name" value="Cytochrome c"/>
    <property type="match status" value="2"/>
</dbReference>
<evidence type="ECO:0000313" key="8">
    <source>
        <dbReference type="EMBL" id="GGC40675.1"/>
    </source>
</evidence>
<evidence type="ECO:0000256" key="5">
    <source>
        <dbReference type="ARBA" id="ARBA00023004"/>
    </source>
</evidence>
<proteinExistence type="predicted"/>
<reference evidence="9" key="1">
    <citation type="journal article" date="2019" name="Int. J. Syst. Evol. Microbiol.">
        <title>The Global Catalogue of Microorganisms (GCM) 10K type strain sequencing project: providing services to taxonomists for standard genome sequencing and annotation.</title>
        <authorList>
            <consortium name="The Broad Institute Genomics Platform"/>
            <consortium name="The Broad Institute Genome Sequencing Center for Infectious Disease"/>
            <person name="Wu L."/>
            <person name="Ma J."/>
        </authorList>
    </citation>
    <scope>NUCLEOTIDE SEQUENCE [LARGE SCALE GENOMIC DNA]</scope>
    <source>
        <strain evidence="9">CGMCC 1.15342</strain>
    </source>
</reference>
<feature type="domain" description="Cytochrome c" evidence="7">
    <location>
        <begin position="226"/>
        <end position="358"/>
    </location>
</feature>
<keyword evidence="5 6" id="KW-0408">Iron</keyword>
<keyword evidence="4" id="KW-0560">Oxidoreductase</keyword>
<evidence type="ECO:0000256" key="3">
    <source>
        <dbReference type="ARBA" id="ARBA00022723"/>
    </source>
</evidence>
<keyword evidence="2 6" id="KW-0349">Heme</keyword>
<evidence type="ECO:0000256" key="6">
    <source>
        <dbReference type="PROSITE-ProRule" id="PRU00433"/>
    </source>
</evidence>
<dbReference type="Pfam" id="PF03150">
    <property type="entry name" value="CCP_MauG"/>
    <property type="match status" value="1"/>
</dbReference>
<dbReference type="Gene3D" id="1.10.760.10">
    <property type="entry name" value="Cytochrome c-like domain"/>
    <property type="match status" value="2"/>
</dbReference>
<evidence type="ECO:0000256" key="4">
    <source>
        <dbReference type="ARBA" id="ARBA00023002"/>
    </source>
</evidence>
<comment type="subcellular location">
    <subcellularLocation>
        <location evidence="1">Cell envelope</location>
    </subcellularLocation>
</comment>
<keyword evidence="9" id="KW-1185">Reference proteome</keyword>
<organism evidence="8 9">
    <name type="scientific">Parapedobacter defluvii</name>
    <dbReference type="NCBI Taxonomy" id="2045106"/>
    <lineage>
        <taxon>Bacteria</taxon>
        <taxon>Pseudomonadati</taxon>
        <taxon>Bacteroidota</taxon>
        <taxon>Sphingobacteriia</taxon>
        <taxon>Sphingobacteriales</taxon>
        <taxon>Sphingobacteriaceae</taxon>
        <taxon>Parapedobacter</taxon>
    </lineage>
</organism>
<dbReference type="PANTHER" id="PTHR30600">
    <property type="entry name" value="CYTOCHROME C PEROXIDASE-RELATED"/>
    <property type="match status" value="1"/>
</dbReference>
<dbReference type="InterPro" id="IPR009056">
    <property type="entry name" value="Cyt_c-like_dom"/>
</dbReference>
<dbReference type="PROSITE" id="PS51007">
    <property type="entry name" value="CYTC"/>
    <property type="match status" value="1"/>
</dbReference>
<accession>A0ABQ1MHL7</accession>